<dbReference type="Proteomes" id="UP000027180">
    <property type="component" value="Chromosome"/>
</dbReference>
<reference evidence="1 2" key="1">
    <citation type="submission" date="2013-12" db="EMBL/GenBank/DDBJ databases">
        <title>Complete genome sequence of Rhizobium etli bv. mimosae IE4771.</title>
        <authorList>
            <person name="Bustos P."/>
            <person name="Santamaria R.I."/>
            <person name="Lozano L."/>
            <person name="Ormeno-Orrillo E."/>
            <person name="Rogel M.A."/>
            <person name="Romero D."/>
            <person name="Cevallos M.A."/>
            <person name="Martinez-Romero E."/>
            <person name="Gonzalez V."/>
        </authorList>
    </citation>
    <scope>NUCLEOTIDE SEQUENCE [LARGE SCALE GENOMIC DNA]</scope>
    <source>
        <strain evidence="1 2">IE4771</strain>
    </source>
</reference>
<protein>
    <submittedName>
        <fullName evidence="1">Uncharacterized protein</fullName>
    </submittedName>
</protein>
<sequence>MKTTEDWYAIGYEEGVRAGNSDMAYKGRDFGPHEGALAEVYALHDGECAVVTRSYLDFSNHDLCSSWMAGVIEGSMSVGARMGGTTGTPDIASGVPGAMRLHLFIVKDFPPTDATWN</sequence>
<accession>A0A060I2W1</accession>
<gene>
    <name evidence="1" type="ORF">IE4771_CH03043</name>
</gene>
<dbReference type="RefSeq" id="WP_038690048.1">
    <property type="nucleotide sequence ID" value="NZ_CP006986.1"/>
</dbReference>
<name>A0A060I2W1_RHIET</name>
<dbReference type="AlphaFoldDB" id="A0A060I2W1"/>
<organism evidence="1 2">
    <name type="scientific">Rhizobium etli bv. mimosae str. IE4771</name>
    <dbReference type="NCBI Taxonomy" id="1432050"/>
    <lineage>
        <taxon>Bacteria</taxon>
        <taxon>Pseudomonadati</taxon>
        <taxon>Pseudomonadota</taxon>
        <taxon>Alphaproteobacteria</taxon>
        <taxon>Hyphomicrobiales</taxon>
        <taxon>Rhizobiaceae</taxon>
        <taxon>Rhizobium/Agrobacterium group</taxon>
        <taxon>Rhizobium</taxon>
    </lineage>
</organism>
<proteinExistence type="predicted"/>
<evidence type="ECO:0000313" key="1">
    <source>
        <dbReference type="EMBL" id="AIC28137.1"/>
    </source>
</evidence>
<dbReference type="HOGENOM" id="CLU_2082940_0_0_5"/>
<dbReference type="KEGG" id="rei:IE4771_CH03043"/>
<dbReference type="EMBL" id="CP006986">
    <property type="protein sequence ID" value="AIC28137.1"/>
    <property type="molecule type" value="Genomic_DNA"/>
</dbReference>
<evidence type="ECO:0000313" key="2">
    <source>
        <dbReference type="Proteomes" id="UP000027180"/>
    </source>
</evidence>